<name>A0A1Y0HM26_9BACT</name>
<dbReference type="Proteomes" id="UP000196005">
    <property type="component" value="Chromosome"/>
</dbReference>
<feature type="domain" description="HAMP" evidence="12">
    <location>
        <begin position="156"/>
        <end position="208"/>
    </location>
</feature>
<dbReference type="InterPro" id="IPR003594">
    <property type="entry name" value="HATPase_dom"/>
</dbReference>
<dbReference type="Pfam" id="PF00672">
    <property type="entry name" value="HAMP"/>
    <property type="match status" value="1"/>
</dbReference>
<evidence type="ECO:0000256" key="6">
    <source>
        <dbReference type="ARBA" id="ARBA00022692"/>
    </source>
</evidence>
<evidence type="ECO:0000256" key="2">
    <source>
        <dbReference type="ARBA" id="ARBA00004141"/>
    </source>
</evidence>
<evidence type="ECO:0000256" key="4">
    <source>
        <dbReference type="ARBA" id="ARBA00022553"/>
    </source>
</evidence>
<reference evidence="14" key="1">
    <citation type="submission" date="2017-05" db="EMBL/GenBank/DDBJ databases">
        <title>Dechlorination kinetics govern the competition between two new strains of the genus Sulfurospirillum.</title>
        <authorList>
            <person name="Buttet G.F."/>
            <person name="Murray A.M."/>
            <person name="Goris T."/>
            <person name="Burion M."/>
            <person name="Lin B."/>
            <person name="Rolle M."/>
            <person name="Maillard J."/>
        </authorList>
    </citation>
    <scope>NUCLEOTIDE SEQUENCE [LARGE SCALE GENOMIC DNA]</scope>
    <source>
        <strain evidence="14">SL2-1</strain>
    </source>
</reference>
<dbReference type="PROSITE" id="PS50885">
    <property type="entry name" value="HAMP"/>
    <property type="match status" value="1"/>
</dbReference>
<evidence type="ECO:0000256" key="8">
    <source>
        <dbReference type="ARBA" id="ARBA00022989"/>
    </source>
</evidence>
<dbReference type="EMBL" id="CP021416">
    <property type="protein sequence ID" value="ARU48990.1"/>
    <property type="molecule type" value="Genomic_DNA"/>
</dbReference>
<comment type="catalytic activity">
    <reaction evidence="1">
        <text>ATP + protein L-histidine = ADP + protein N-phospho-L-histidine.</text>
        <dbReference type="EC" id="2.7.13.3"/>
    </reaction>
</comment>
<evidence type="ECO:0000256" key="7">
    <source>
        <dbReference type="ARBA" id="ARBA00022777"/>
    </source>
</evidence>
<dbReference type="GO" id="GO:0016020">
    <property type="term" value="C:membrane"/>
    <property type="evidence" value="ECO:0007669"/>
    <property type="project" value="UniProtKB-SubCell"/>
</dbReference>
<dbReference type="InterPro" id="IPR047994">
    <property type="entry name" value="ArsS-like"/>
</dbReference>
<dbReference type="InterPro" id="IPR050398">
    <property type="entry name" value="HssS/ArlS-like"/>
</dbReference>
<proteinExistence type="predicted"/>
<dbReference type="NCBIfam" id="NF038389">
    <property type="entry name" value="ArsS_fam_HK"/>
    <property type="match status" value="1"/>
</dbReference>
<evidence type="ECO:0000256" key="1">
    <source>
        <dbReference type="ARBA" id="ARBA00000085"/>
    </source>
</evidence>
<dbReference type="GO" id="GO:0000155">
    <property type="term" value="F:phosphorelay sensor kinase activity"/>
    <property type="evidence" value="ECO:0007669"/>
    <property type="project" value="InterPro"/>
</dbReference>
<protein>
    <recommendedName>
        <fullName evidence="3">histidine kinase</fullName>
        <ecNumber evidence="3">2.7.13.3</ecNumber>
    </recommendedName>
</protein>
<evidence type="ECO:0000259" key="12">
    <source>
        <dbReference type="PROSITE" id="PS50885"/>
    </source>
</evidence>
<dbReference type="EC" id="2.7.13.3" evidence="3"/>
<dbReference type="CDD" id="cd00082">
    <property type="entry name" value="HisKA"/>
    <property type="match status" value="1"/>
</dbReference>
<dbReference type="Pfam" id="PF00512">
    <property type="entry name" value="HisKA"/>
    <property type="match status" value="1"/>
</dbReference>
<keyword evidence="9 10" id="KW-0472">Membrane</keyword>
<gene>
    <name evidence="13" type="ORF">Sdiek1_1831</name>
</gene>
<dbReference type="InterPro" id="IPR003660">
    <property type="entry name" value="HAMP_dom"/>
</dbReference>
<evidence type="ECO:0000259" key="11">
    <source>
        <dbReference type="PROSITE" id="PS50109"/>
    </source>
</evidence>
<dbReference type="SUPFAM" id="SSF55874">
    <property type="entry name" value="ATPase domain of HSP90 chaperone/DNA topoisomerase II/histidine kinase"/>
    <property type="match status" value="1"/>
</dbReference>
<evidence type="ECO:0000313" key="14">
    <source>
        <dbReference type="Proteomes" id="UP000196005"/>
    </source>
</evidence>
<sequence>MTKSSIFYSITFIFAISIVSIFLALLFLLEYDKQSYTDKLNAKYSIIARATLFHLNNFITNDELKRQVQGYQMREITDKETQTLIIQNAQVIQKISDRIGTSAILRYDNNHYLHIETKYSSLLLKDEDFQPYRYDLIKTIFGVVFAIIIVAYILTIRKLKPLRKLKRQMDRFAKGDLDINCKTDGEDEISQVANSFHNAVEQINKLNHSRQLFLRNIMHELKTPITKGRISAEMLENGKQRDRLIGTFEKLELLINEFASIEQITSGEGLKNIKPYRLVDMLDEAIDLAMINPKQIEIDMIDDEIILHVDFRLFTTAMKNVIDNGIKYSIDQKIRIIATKEKISFISQGKPLTYDLEHYLEPFVQEKNSHQSFGLGLYIVHHIVKAHHINFTYEHKEGYNYFNFEQIETLA</sequence>
<evidence type="ECO:0000256" key="9">
    <source>
        <dbReference type="ARBA" id="ARBA00023136"/>
    </source>
</evidence>
<evidence type="ECO:0000256" key="10">
    <source>
        <dbReference type="SAM" id="Phobius"/>
    </source>
</evidence>
<dbReference type="SMART" id="SM00387">
    <property type="entry name" value="HATPase_c"/>
    <property type="match status" value="1"/>
</dbReference>
<accession>A0A1Y0HM26</accession>
<dbReference type="SMART" id="SM00304">
    <property type="entry name" value="HAMP"/>
    <property type="match status" value="1"/>
</dbReference>
<dbReference type="Gene3D" id="3.30.565.10">
    <property type="entry name" value="Histidine kinase-like ATPase, C-terminal domain"/>
    <property type="match status" value="1"/>
</dbReference>
<organism evidence="13 14">
    <name type="scientific">Sulfurospirillum diekertiae</name>
    <dbReference type="NCBI Taxonomy" id="1854492"/>
    <lineage>
        <taxon>Bacteria</taxon>
        <taxon>Pseudomonadati</taxon>
        <taxon>Campylobacterota</taxon>
        <taxon>Epsilonproteobacteria</taxon>
        <taxon>Campylobacterales</taxon>
        <taxon>Sulfurospirillaceae</taxon>
        <taxon>Sulfurospirillum</taxon>
    </lineage>
</organism>
<dbReference type="Gene3D" id="1.10.287.130">
    <property type="match status" value="1"/>
</dbReference>
<dbReference type="RefSeq" id="WP_087438807.1">
    <property type="nucleotide sequence ID" value="NZ_CP021416.1"/>
</dbReference>
<dbReference type="InterPro" id="IPR036097">
    <property type="entry name" value="HisK_dim/P_sf"/>
</dbReference>
<dbReference type="SMART" id="SM00388">
    <property type="entry name" value="HisKA"/>
    <property type="match status" value="1"/>
</dbReference>
<dbReference type="PROSITE" id="PS50109">
    <property type="entry name" value="HIS_KIN"/>
    <property type="match status" value="1"/>
</dbReference>
<keyword evidence="8 10" id="KW-1133">Transmembrane helix</keyword>
<keyword evidence="7 13" id="KW-0418">Kinase</keyword>
<keyword evidence="6 10" id="KW-0812">Transmembrane</keyword>
<feature type="domain" description="Histidine kinase" evidence="11">
    <location>
        <begin position="216"/>
        <end position="410"/>
    </location>
</feature>
<evidence type="ECO:0000256" key="5">
    <source>
        <dbReference type="ARBA" id="ARBA00022679"/>
    </source>
</evidence>
<dbReference type="SUPFAM" id="SSF158472">
    <property type="entry name" value="HAMP domain-like"/>
    <property type="match status" value="1"/>
</dbReference>
<keyword evidence="4" id="KW-0597">Phosphoprotein</keyword>
<evidence type="ECO:0000256" key="3">
    <source>
        <dbReference type="ARBA" id="ARBA00012438"/>
    </source>
</evidence>
<dbReference type="Pfam" id="PF02518">
    <property type="entry name" value="HATPase_c"/>
    <property type="match status" value="1"/>
</dbReference>
<evidence type="ECO:0000313" key="13">
    <source>
        <dbReference type="EMBL" id="ARU48990.1"/>
    </source>
</evidence>
<feature type="transmembrane region" description="Helical" evidence="10">
    <location>
        <begin position="136"/>
        <end position="156"/>
    </location>
</feature>
<dbReference type="PANTHER" id="PTHR45528:SF12">
    <property type="entry name" value="SENSOR HISTIDINE KINASE ARSS"/>
    <property type="match status" value="1"/>
</dbReference>
<dbReference type="PANTHER" id="PTHR45528">
    <property type="entry name" value="SENSOR HISTIDINE KINASE CPXA"/>
    <property type="match status" value="1"/>
</dbReference>
<dbReference type="AlphaFoldDB" id="A0A1Y0HM26"/>
<dbReference type="InterPro" id="IPR036890">
    <property type="entry name" value="HATPase_C_sf"/>
</dbReference>
<dbReference type="SUPFAM" id="SSF47384">
    <property type="entry name" value="Homodimeric domain of signal transducing histidine kinase"/>
    <property type="match status" value="1"/>
</dbReference>
<dbReference type="InterPro" id="IPR005467">
    <property type="entry name" value="His_kinase_dom"/>
</dbReference>
<dbReference type="KEGG" id="suls:Sdiek1_1831"/>
<dbReference type="CDD" id="cd06225">
    <property type="entry name" value="HAMP"/>
    <property type="match status" value="1"/>
</dbReference>
<dbReference type="InterPro" id="IPR003661">
    <property type="entry name" value="HisK_dim/P_dom"/>
</dbReference>
<dbReference type="OrthoDB" id="9812241at2"/>
<comment type="subcellular location">
    <subcellularLocation>
        <location evidence="2">Membrane</location>
        <topology evidence="2">Multi-pass membrane protein</topology>
    </subcellularLocation>
</comment>
<keyword evidence="14" id="KW-1185">Reference proteome</keyword>
<keyword evidence="5 13" id="KW-0808">Transferase</keyword>
<feature type="transmembrane region" description="Helical" evidence="10">
    <location>
        <begin position="7"/>
        <end position="29"/>
    </location>
</feature>